<feature type="compositionally biased region" description="Basic residues" evidence="1">
    <location>
        <begin position="147"/>
        <end position="158"/>
    </location>
</feature>
<dbReference type="Pfam" id="PF00481">
    <property type="entry name" value="PP2C"/>
    <property type="match status" value="1"/>
</dbReference>
<feature type="compositionally biased region" description="Basic and acidic residues" evidence="1">
    <location>
        <begin position="86"/>
        <end position="96"/>
    </location>
</feature>
<dbReference type="OrthoDB" id="10264738at2759"/>
<evidence type="ECO:0000313" key="4">
    <source>
        <dbReference type="Proteomes" id="UP000236333"/>
    </source>
</evidence>
<dbReference type="InterPro" id="IPR036457">
    <property type="entry name" value="PPM-type-like_dom_sf"/>
</dbReference>
<accession>A0A2J8ADI4</accession>
<name>A0A2J8ADI4_9CHLO</name>
<feature type="compositionally biased region" description="Basic and acidic residues" evidence="1">
    <location>
        <begin position="103"/>
        <end position="122"/>
    </location>
</feature>
<evidence type="ECO:0000256" key="1">
    <source>
        <dbReference type="SAM" id="MobiDB-lite"/>
    </source>
</evidence>
<dbReference type="EMBL" id="PGGS01000052">
    <property type="protein sequence ID" value="PNH10573.1"/>
    <property type="molecule type" value="Genomic_DNA"/>
</dbReference>
<feature type="domain" description="PPM-type phosphatase" evidence="2">
    <location>
        <begin position="151"/>
        <end position="422"/>
    </location>
</feature>
<dbReference type="InterPro" id="IPR001932">
    <property type="entry name" value="PPM-type_phosphatase-like_dom"/>
</dbReference>
<feature type="region of interest" description="Disordered" evidence="1">
    <location>
        <begin position="1"/>
        <end position="198"/>
    </location>
</feature>
<sequence>IKVDHRCQQHRGTPGDGSAAERERNGQDLAGRERRRSSAGGGGGADTLGRPDGDGGADAGQGSQSGGSALRSPPADVPDLTCPDATSRRPREDRGGKHSRSPSPDRRSQSRGRDRSPGDGRQGRHCPASSVREGRDLRVSDDLGSGRSRRKSRSRSRSLGRERDRDMDRDQNGGRTAAANGGGGNGTEEAGARGVRSSADARHCTPLVAGAPAAARPLVSFTDEVDEHFGGGGAGGAGGGLAGVAASVGPTEPHFGSAPTSLSGPESFWVGGGAPALNGILPPGGAAMTDRALGGHGGSPASASRTLGRILSLGDLDFKEPRRFVECEPDVTRLVPVPGDNLIVLASDGLWDVMGDQEAVDCANGALQARYGGARTSGGGMGLPGVGVAYREEDARAAAEALLESAIRRGTSDNVTCVVMLLQWD</sequence>
<feature type="compositionally biased region" description="Basic and acidic residues" evidence="1">
    <location>
        <begin position="19"/>
        <end position="32"/>
    </location>
</feature>
<organism evidence="3 4">
    <name type="scientific">Tetrabaena socialis</name>
    <dbReference type="NCBI Taxonomy" id="47790"/>
    <lineage>
        <taxon>Eukaryota</taxon>
        <taxon>Viridiplantae</taxon>
        <taxon>Chlorophyta</taxon>
        <taxon>core chlorophytes</taxon>
        <taxon>Chlorophyceae</taxon>
        <taxon>CS clade</taxon>
        <taxon>Chlamydomonadales</taxon>
        <taxon>Tetrabaenaceae</taxon>
        <taxon>Tetrabaena</taxon>
    </lineage>
</organism>
<dbReference type="PROSITE" id="PS51746">
    <property type="entry name" value="PPM_2"/>
    <property type="match status" value="1"/>
</dbReference>
<dbReference type="AlphaFoldDB" id="A0A2J8ADI4"/>
<dbReference type="SUPFAM" id="SSF81606">
    <property type="entry name" value="PP2C-like"/>
    <property type="match status" value="1"/>
</dbReference>
<proteinExistence type="predicted"/>
<evidence type="ECO:0000313" key="3">
    <source>
        <dbReference type="EMBL" id="PNH10573.1"/>
    </source>
</evidence>
<feature type="compositionally biased region" description="Gly residues" evidence="1">
    <location>
        <begin position="54"/>
        <end position="65"/>
    </location>
</feature>
<feature type="compositionally biased region" description="Basic and acidic residues" evidence="1">
    <location>
        <begin position="132"/>
        <end position="141"/>
    </location>
</feature>
<dbReference type="GO" id="GO:0004722">
    <property type="term" value="F:protein serine/threonine phosphatase activity"/>
    <property type="evidence" value="ECO:0007669"/>
    <property type="project" value="InterPro"/>
</dbReference>
<comment type="caution">
    <text evidence="3">The sequence shown here is derived from an EMBL/GenBank/DDBJ whole genome shotgun (WGS) entry which is preliminary data.</text>
</comment>
<evidence type="ECO:0000259" key="2">
    <source>
        <dbReference type="PROSITE" id="PS51746"/>
    </source>
</evidence>
<feature type="compositionally biased region" description="Basic and acidic residues" evidence="1">
    <location>
        <begin position="159"/>
        <end position="172"/>
    </location>
</feature>
<reference evidence="3 4" key="1">
    <citation type="journal article" date="2017" name="Mol. Biol. Evol.">
        <title>The 4-celled Tetrabaena socialis nuclear genome reveals the essential components for genetic control of cell number at the origin of multicellularity in the volvocine lineage.</title>
        <authorList>
            <person name="Featherston J."/>
            <person name="Arakaki Y."/>
            <person name="Hanschen E.R."/>
            <person name="Ferris P.J."/>
            <person name="Michod R.E."/>
            <person name="Olson B.J.S.C."/>
            <person name="Nozaki H."/>
            <person name="Durand P.M."/>
        </authorList>
    </citation>
    <scope>NUCLEOTIDE SEQUENCE [LARGE SCALE GENOMIC DNA]</scope>
    <source>
        <strain evidence="3 4">NIES-571</strain>
    </source>
</reference>
<dbReference type="PANTHER" id="PTHR47992">
    <property type="entry name" value="PROTEIN PHOSPHATASE"/>
    <property type="match status" value="1"/>
</dbReference>
<dbReference type="Gene3D" id="3.60.40.10">
    <property type="entry name" value="PPM-type phosphatase domain"/>
    <property type="match status" value="1"/>
</dbReference>
<protein>
    <submittedName>
        <fullName evidence="3">Protein phosphatase 2C 7</fullName>
    </submittedName>
</protein>
<dbReference type="InterPro" id="IPR015655">
    <property type="entry name" value="PP2C"/>
</dbReference>
<gene>
    <name evidence="3" type="ORF">TSOC_002669</name>
</gene>
<feature type="non-terminal residue" evidence="3">
    <location>
        <position position="1"/>
    </location>
</feature>
<dbReference type="Proteomes" id="UP000236333">
    <property type="component" value="Unassembled WGS sequence"/>
</dbReference>
<keyword evidence="4" id="KW-1185">Reference proteome</keyword>